<dbReference type="EMBL" id="MU150368">
    <property type="protein sequence ID" value="KAF9457521.1"/>
    <property type="molecule type" value="Genomic_DNA"/>
</dbReference>
<dbReference type="Gene3D" id="3.30.470.30">
    <property type="entry name" value="DNA ligase/mRNA capping enzyme"/>
    <property type="match status" value="1"/>
</dbReference>
<evidence type="ECO:0000259" key="5">
    <source>
        <dbReference type="PROSITE" id="PS50160"/>
    </source>
</evidence>
<evidence type="ECO:0000256" key="2">
    <source>
        <dbReference type="ARBA" id="ARBA00022598"/>
    </source>
</evidence>
<dbReference type="GO" id="GO:0005634">
    <property type="term" value="C:nucleus"/>
    <property type="evidence" value="ECO:0007669"/>
    <property type="project" value="TreeGrafter"/>
</dbReference>
<dbReference type="GO" id="GO:0005739">
    <property type="term" value="C:mitochondrion"/>
    <property type="evidence" value="ECO:0007669"/>
    <property type="project" value="TreeGrafter"/>
</dbReference>
<dbReference type="GO" id="GO:0003677">
    <property type="term" value="F:DNA binding"/>
    <property type="evidence" value="ECO:0007669"/>
    <property type="project" value="InterPro"/>
</dbReference>
<dbReference type="PROSITE" id="PS50160">
    <property type="entry name" value="DNA_LIGASE_A3"/>
    <property type="match status" value="1"/>
</dbReference>
<dbReference type="GO" id="GO:1903461">
    <property type="term" value="P:Okazaki fragment processing involved in mitotic DNA replication"/>
    <property type="evidence" value="ECO:0007669"/>
    <property type="project" value="TreeGrafter"/>
</dbReference>
<organism evidence="6 7">
    <name type="scientific">Collybia nuda</name>
    <dbReference type="NCBI Taxonomy" id="64659"/>
    <lineage>
        <taxon>Eukaryota</taxon>
        <taxon>Fungi</taxon>
        <taxon>Dikarya</taxon>
        <taxon>Basidiomycota</taxon>
        <taxon>Agaricomycotina</taxon>
        <taxon>Agaricomycetes</taxon>
        <taxon>Agaricomycetidae</taxon>
        <taxon>Agaricales</taxon>
        <taxon>Tricholomatineae</taxon>
        <taxon>Clitocybaceae</taxon>
        <taxon>Collybia</taxon>
    </lineage>
</organism>
<comment type="caution">
    <text evidence="6">The sequence shown here is derived from an EMBL/GenBank/DDBJ whole genome shotgun (WGS) entry which is preliminary data.</text>
</comment>
<evidence type="ECO:0000256" key="1">
    <source>
        <dbReference type="ARBA" id="ARBA00007572"/>
    </source>
</evidence>
<dbReference type="InterPro" id="IPR012308">
    <property type="entry name" value="DNA_ligase_ATP-dep_N"/>
</dbReference>
<dbReference type="InterPro" id="IPR016059">
    <property type="entry name" value="DNA_ligase_ATP-dep_CS"/>
</dbReference>
<dbReference type="AlphaFoldDB" id="A0A9P6C9P1"/>
<dbReference type="Proteomes" id="UP000807353">
    <property type="component" value="Unassembled WGS sequence"/>
</dbReference>
<dbReference type="PANTHER" id="PTHR45674">
    <property type="entry name" value="DNA LIGASE 1/3 FAMILY MEMBER"/>
    <property type="match status" value="1"/>
</dbReference>
<protein>
    <recommendedName>
        <fullName evidence="5">ATP-dependent DNA ligase family profile domain-containing protein</fullName>
    </recommendedName>
</protein>
<dbReference type="InterPro" id="IPR012340">
    <property type="entry name" value="NA-bd_OB-fold"/>
</dbReference>
<dbReference type="InterPro" id="IPR012310">
    <property type="entry name" value="DNA_ligase_ATP-dep_cent"/>
</dbReference>
<dbReference type="GO" id="GO:0003910">
    <property type="term" value="F:DNA ligase (ATP) activity"/>
    <property type="evidence" value="ECO:0007669"/>
    <property type="project" value="InterPro"/>
</dbReference>
<dbReference type="PROSITE" id="PS00697">
    <property type="entry name" value="DNA_LIGASE_A1"/>
    <property type="match status" value="1"/>
</dbReference>
<evidence type="ECO:0000256" key="3">
    <source>
        <dbReference type="ARBA" id="ARBA00022741"/>
    </source>
</evidence>
<dbReference type="PANTHER" id="PTHR45674:SF12">
    <property type="entry name" value="ATP DEPENDENT DNA LIGASE DOMAIN-CONTAINING PROTEIN"/>
    <property type="match status" value="1"/>
</dbReference>
<feature type="domain" description="ATP-dependent DNA ligase family profile" evidence="5">
    <location>
        <begin position="339"/>
        <end position="482"/>
    </location>
</feature>
<proteinExistence type="inferred from homology"/>
<keyword evidence="3" id="KW-0547">Nucleotide-binding</keyword>
<evidence type="ECO:0000256" key="4">
    <source>
        <dbReference type="ARBA" id="ARBA00022840"/>
    </source>
</evidence>
<dbReference type="GO" id="GO:0006281">
    <property type="term" value="P:DNA repair"/>
    <property type="evidence" value="ECO:0007669"/>
    <property type="project" value="InterPro"/>
</dbReference>
<comment type="similarity">
    <text evidence="1">Belongs to the ATP-dependent DNA ligase family.</text>
</comment>
<sequence>MQEITLARYLAECIGVDSKIFQKCFLPGASGSLGDEVKLALQRSSPETGNYISSLSISQVDALLDELASSSGFSHSSIRDAYPKHVRRERLPLLKTLFRPISPVEAPFLTQIILKDLRPVLYPLQVQHYSPALLNFNTASVQLLTKEHAMKVWDPSCWMLNAYRVKSTFGEAAASFELPPHQRSANIACVGTPVQIPKSEKGRNCAHALGFFQGSKKAWAEIKYDGERAQIHVKILSDRTSKITIYSKSRRDSTLDRHSIHEIIRSALGLSGSPLSSRAKVKSDIILDAEMVACDGENVAEFWRIRNLIENSAYGVRRQQGQYQESLHVSDIQLPVATETSTKYSLALVFFDILLLDGICLLSSPYSRRRALLESTIILSPGRSMIARRIPIVFRGAHNDEHARQALEKAFVAVTVDHQEGLVIKAEESRYHDHKMPWVKLKKDYIPGYGDAVDLVVVGATWDKVRGRELRVPPSTLTTLYIGALSNSEDVERDPDCQPHFQVFFTVSYGLSRSQLEEINFLIKNSNPVPYRKSVPIDSLSYSFTLLCSLQPPNWLLKTPLLAELFGAGFTKAYRSENYELRFPRLTKIHRPAERGWREAVTLVELQKIAHNSEGLGLPDEDIKDWSSNLWGRDVPPDVVSTLKRKAVSDLWEENPIPCLGSKRSKLLHNAPLQAIPNEPQVSSCMVCMDPLTTNPKNNNTFINTSYTPKLNPHKTVSRISCPTPQSIASTALHTDSPRLHLNSNLPCYPPKIQGGQTQNNTCHVSNCSPGGLFPRNALIWVMKPQKSDRACYNAYRSWIHALTQRQKIHSVDSLLAGCGWSKGTPGSSWVEHGIIILDSCTEQGKKWQEYVLEVVEQQRRNLLVANEQTRKPIWMIDSKTMLLSADDPYKIALCLLGGVD</sequence>
<evidence type="ECO:0000313" key="7">
    <source>
        <dbReference type="Proteomes" id="UP000807353"/>
    </source>
</evidence>
<dbReference type="Gene3D" id="2.40.50.140">
    <property type="entry name" value="Nucleic acid-binding proteins"/>
    <property type="match status" value="1"/>
</dbReference>
<dbReference type="InterPro" id="IPR036599">
    <property type="entry name" value="DNA_ligase_N_sf"/>
</dbReference>
<dbReference type="OrthoDB" id="7482721at2759"/>
<name>A0A9P6C9P1_9AGAR</name>
<evidence type="ECO:0000313" key="6">
    <source>
        <dbReference type="EMBL" id="KAF9457521.1"/>
    </source>
</evidence>
<accession>A0A9P6C9P1</accession>
<keyword evidence="2" id="KW-0436">Ligase</keyword>
<dbReference type="SUPFAM" id="SSF56091">
    <property type="entry name" value="DNA ligase/mRNA capping enzyme, catalytic domain"/>
    <property type="match status" value="1"/>
</dbReference>
<dbReference type="InterPro" id="IPR050191">
    <property type="entry name" value="ATP-dep_DNA_ligase"/>
</dbReference>
<dbReference type="Pfam" id="PF04675">
    <property type="entry name" value="DNA_ligase_A_N"/>
    <property type="match status" value="1"/>
</dbReference>
<gene>
    <name evidence="6" type="ORF">BDZ94DRAFT_1272939</name>
</gene>
<dbReference type="Pfam" id="PF01068">
    <property type="entry name" value="DNA_ligase_A_M"/>
    <property type="match status" value="1"/>
</dbReference>
<dbReference type="GO" id="GO:0006310">
    <property type="term" value="P:DNA recombination"/>
    <property type="evidence" value="ECO:0007669"/>
    <property type="project" value="InterPro"/>
</dbReference>
<reference evidence="6" key="1">
    <citation type="submission" date="2020-11" db="EMBL/GenBank/DDBJ databases">
        <authorList>
            <consortium name="DOE Joint Genome Institute"/>
            <person name="Ahrendt S."/>
            <person name="Riley R."/>
            <person name="Andreopoulos W."/>
            <person name="Labutti K."/>
            <person name="Pangilinan J."/>
            <person name="Ruiz-Duenas F.J."/>
            <person name="Barrasa J.M."/>
            <person name="Sanchez-Garcia M."/>
            <person name="Camarero S."/>
            <person name="Miyauchi S."/>
            <person name="Serrano A."/>
            <person name="Linde D."/>
            <person name="Babiker R."/>
            <person name="Drula E."/>
            <person name="Ayuso-Fernandez I."/>
            <person name="Pacheco R."/>
            <person name="Padilla G."/>
            <person name="Ferreira P."/>
            <person name="Barriuso J."/>
            <person name="Kellner H."/>
            <person name="Castanera R."/>
            <person name="Alfaro M."/>
            <person name="Ramirez L."/>
            <person name="Pisabarro A.G."/>
            <person name="Kuo A."/>
            <person name="Tritt A."/>
            <person name="Lipzen A."/>
            <person name="He G."/>
            <person name="Yan M."/>
            <person name="Ng V."/>
            <person name="Cullen D."/>
            <person name="Martin F."/>
            <person name="Rosso M.-N."/>
            <person name="Henrissat B."/>
            <person name="Hibbett D."/>
            <person name="Martinez A.T."/>
            <person name="Grigoriev I.V."/>
        </authorList>
    </citation>
    <scope>NUCLEOTIDE SEQUENCE</scope>
    <source>
        <strain evidence="6">CBS 247.69</strain>
    </source>
</reference>
<dbReference type="Gene3D" id="1.10.3260.10">
    <property type="entry name" value="DNA ligase, ATP-dependent, N-terminal domain"/>
    <property type="match status" value="1"/>
</dbReference>
<keyword evidence="4" id="KW-0067">ATP-binding</keyword>
<keyword evidence="7" id="KW-1185">Reference proteome</keyword>
<dbReference type="GO" id="GO:0005524">
    <property type="term" value="F:ATP binding"/>
    <property type="evidence" value="ECO:0007669"/>
    <property type="project" value="UniProtKB-KW"/>
</dbReference>